<dbReference type="EMBL" id="SRIB01000003">
    <property type="protein sequence ID" value="TFZ41112.1"/>
    <property type="molecule type" value="Genomic_DNA"/>
</dbReference>
<dbReference type="InterPro" id="IPR050890">
    <property type="entry name" value="PTS_EIIA_component"/>
</dbReference>
<dbReference type="RefSeq" id="WP_135270593.1">
    <property type="nucleotide sequence ID" value="NZ_SRIB01000003.1"/>
</dbReference>
<evidence type="ECO:0000256" key="4">
    <source>
        <dbReference type="ARBA" id="ARBA00022679"/>
    </source>
</evidence>
<evidence type="ECO:0000256" key="2">
    <source>
        <dbReference type="ARBA" id="ARBA00022448"/>
    </source>
</evidence>
<evidence type="ECO:0000256" key="1">
    <source>
        <dbReference type="ARBA" id="ARBA00004496"/>
    </source>
</evidence>
<evidence type="ECO:0000259" key="7">
    <source>
        <dbReference type="PROSITE" id="PS51093"/>
    </source>
</evidence>
<dbReference type="Proteomes" id="UP000298381">
    <property type="component" value="Unassembled WGS sequence"/>
</dbReference>
<name>A0A4Z0D8B1_9FIRM</name>
<dbReference type="NCBIfam" id="TIGR00830">
    <property type="entry name" value="PTBA"/>
    <property type="match status" value="1"/>
</dbReference>
<organism evidence="8 9">
    <name type="scientific">Soehngenia longivitae</name>
    <dbReference type="NCBI Taxonomy" id="2562294"/>
    <lineage>
        <taxon>Bacteria</taxon>
        <taxon>Bacillati</taxon>
        <taxon>Bacillota</taxon>
        <taxon>Tissierellia</taxon>
        <taxon>Tissierellales</taxon>
        <taxon>Tissierellaceae</taxon>
        <taxon>Soehngenia</taxon>
    </lineage>
</organism>
<dbReference type="Pfam" id="PF00358">
    <property type="entry name" value="PTS_EIIA_1"/>
    <property type="match status" value="1"/>
</dbReference>
<keyword evidence="3 8" id="KW-0762">Sugar transport</keyword>
<keyword evidence="6" id="KW-0418">Kinase</keyword>
<dbReference type="PANTHER" id="PTHR45008">
    <property type="entry name" value="PTS SYSTEM GLUCOSE-SPECIFIC EIIA COMPONENT"/>
    <property type="match status" value="1"/>
</dbReference>
<dbReference type="Gene3D" id="2.70.70.10">
    <property type="entry name" value="Glucose Permease (Domain IIA)"/>
    <property type="match status" value="1"/>
</dbReference>
<evidence type="ECO:0000256" key="3">
    <source>
        <dbReference type="ARBA" id="ARBA00022597"/>
    </source>
</evidence>
<dbReference type="InterPro" id="IPR011055">
    <property type="entry name" value="Dup_hybrid_motif"/>
</dbReference>
<feature type="domain" description="PTS EIIA type-1" evidence="7">
    <location>
        <begin position="31"/>
        <end position="135"/>
    </location>
</feature>
<dbReference type="InterPro" id="IPR001127">
    <property type="entry name" value="PTS_EIIA_1_perm"/>
</dbReference>
<accession>A0A4Z0D8B1</accession>
<evidence type="ECO:0000313" key="8">
    <source>
        <dbReference type="EMBL" id="TFZ41112.1"/>
    </source>
</evidence>
<dbReference type="PANTHER" id="PTHR45008:SF1">
    <property type="entry name" value="PTS SYSTEM GLUCOSE-SPECIFIC EIIA COMPONENT"/>
    <property type="match status" value="1"/>
</dbReference>
<evidence type="ECO:0000256" key="5">
    <source>
        <dbReference type="ARBA" id="ARBA00022683"/>
    </source>
</evidence>
<keyword evidence="4" id="KW-0808">Transferase</keyword>
<evidence type="ECO:0000313" key="9">
    <source>
        <dbReference type="Proteomes" id="UP000298381"/>
    </source>
</evidence>
<keyword evidence="9" id="KW-1185">Reference proteome</keyword>
<dbReference type="OrthoDB" id="92465at2"/>
<dbReference type="AlphaFoldDB" id="A0A4Z0D8B1"/>
<dbReference type="PROSITE" id="PS51093">
    <property type="entry name" value="PTS_EIIA_TYPE_1"/>
    <property type="match status" value="1"/>
</dbReference>
<sequence>MFNIFKKNTMDEIIVKSPITGKIIKIDEVPDKVFSGKLVGDGIAILPQDNYVYAPVNGEIVQIAPQKYAIGFRTKENIEILIHLGIDTVKLKGEGFEVYASKNQRIKSGDKLIKVDWDFVSENAKSIISPIVITNMEIIKELKIIPNEYVKAGDDLFSIILKN</sequence>
<dbReference type="FunFam" id="2.70.70.10:FF:000001">
    <property type="entry name" value="PTS system glucose-specific IIA component"/>
    <property type="match status" value="1"/>
</dbReference>
<comment type="caution">
    <text evidence="8">The sequence shown here is derived from an EMBL/GenBank/DDBJ whole genome shotgun (WGS) entry which is preliminary data.</text>
</comment>
<evidence type="ECO:0000256" key="6">
    <source>
        <dbReference type="ARBA" id="ARBA00022777"/>
    </source>
</evidence>
<comment type="subcellular location">
    <subcellularLocation>
        <location evidence="1">Cytoplasm</location>
    </subcellularLocation>
</comment>
<proteinExistence type="predicted"/>
<keyword evidence="2" id="KW-0813">Transport</keyword>
<dbReference type="GO" id="GO:0016301">
    <property type="term" value="F:kinase activity"/>
    <property type="evidence" value="ECO:0007669"/>
    <property type="project" value="UniProtKB-KW"/>
</dbReference>
<reference evidence="8 9" key="1">
    <citation type="submission" date="2019-03" db="EMBL/GenBank/DDBJ databases">
        <title>Draft genome sequence data and analysis of a Fermenting Bacterium, Soehngenia longevitae strain 1933PT, isolated from petroleum reservoir in Azerbaijan.</title>
        <authorList>
            <person name="Grouzdev D.S."/>
            <person name="Bidzhieva S.K."/>
            <person name="Sokolova D.S."/>
            <person name="Tourova T.P."/>
            <person name="Poltaraus A.B."/>
            <person name="Nazina T.N."/>
        </authorList>
    </citation>
    <scope>NUCLEOTIDE SEQUENCE [LARGE SCALE GENOMIC DNA]</scope>
    <source>
        <strain evidence="8 9">1933P</strain>
    </source>
</reference>
<gene>
    <name evidence="8" type="ORF">E4100_03160</name>
</gene>
<protein>
    <submittedName>
        <fullName evidence="8">PTS glucose transporter subunit IIA</fullName>
    </submittedName>
</protein>
<dbReference type="GO" id="GO:0005737">
    <property type="term" value="C:cytoplasm"/>
    <property type="evidence" value="ECO:0007669"/>
    <property type="project" value="UniProtKB-SubCell"/>
</dbReference>
<dbReference type="SUPFAM" id="SSF51261">
    <property type="entry name" value="Duplicated hybrid motif"/>
    <property type="match status" value="1"/>
</dbReference>
<dbReference type="GO" id="GO:0009401">
    <property type="term" value="P:phosphoenolpyruvate-dependent sugar phosphotransferase system"/>
    <property type="evidence" value="ECO:0007669"/>
    <property type="project" value="UniProtKB-KW"/>
</dbReference>
<keyword evidence="5" id="KW-0598">Phosphotransferase system</keyword>